<dbReference type="PANTHER" id="PTHR30071">
    <property type="entry name" value="HEME EXPORTER PROTEIN C"/>
    <property type="match status" value="1"/>
</dbReference>
<dbReference type="Pfam" id="PF05140">
    <property type="entry name" value="ResB"/>
    <property type="match status" value="1"/>
</dbReference>
<dbReference type="Proteomes" id="UP000396862">
    <property type="component" value="Unassembled WGS sequence"/>
</dbReference>
<dbReference type="Pfam" id="PF01578">
    <property type="entry name" value="Cytochrom_C_asm"/>
    <property type="match status" value="1"/>
</dbReference>
<feature type="domain" description="ResB-like" evidence="8">
    <location>
        <begin position="236"/>
        <end position="308"/>
    </location>
</feature>
<evidence type="ECO:0000256" key="2">
    <source>
        <dbReference type="ARBA" id="ARBA00022692"/>
    </source>
</evidence>
<dbReference type="EMBL" id="BLAU01000001">
    <property type="protein sequence ID" value="GET21747.1"/>
    <property type="molecule type" value="Genomic_DNA"/>
</dbReference>
<dbReference type="Proteomes" id="UP000240621">
    <property type="component" value="Unassembled WGS sequence"/>
</dbReference>
<evidence type="ECO:0000256" key="6">
    <source>
        <dbReference type="SAM" id="Phobius"/>
    </source>
</evidence>
<evidence type="ECO:0000256" key="5">
    <source>
        <dbReference type="ARBA" id="ARBA00023136"/>
    </source>
</evidence>
<evidence type="ECO:0000313" key="9">
    <source>
        <dbReference type="EMBL" id="GET21747.1"/>
    </source>
</evidence>
<evidence type="ECO:0000256" key="1">
    <source>
        <dbReference type="ARBA" id="ARBA00004141"/>
    </source>
</evidence>
<keyword evidence="2 6" id="KW-0812">Transmembrane</keyword>
<proteinExistence type="predicted"/>
<dbReference type="InterPro" id="IPR002541">
    <property type="entry name" value="Cyt_c_assembly"/>
</dbReference>
<keyword evidence="4 6" id="KW-1133">Transmembrane helix</keyword>
<feature type="domain" description="Cytochrome c assembly protein" evidence="7">
    <location>
        <begin position="682"/>
        <end position="886"/>
    </location>
</feature>
<dbReference type="OrthoDB" id="9814290at2"/>
<evidence type="ECO:0000256" key="3">
    <source>
        <dbReference type="ARBA" id="ARBA00022748"/>
    </source>
</evidence>
<organism evidence="10 11">
    <name type="scientific">Prolixibacter denitrificans</name>
    <dbReference type="NCBI Taxonomy" id="1541063"/>
    <lineage>
        <taxon>Bacteria</taxon>
        <taxon>Pseudomonadati</taxon>
        <taxon>Bacteroidota</taxon>
        <taxon>Bacteroidia</taxon>
        <taxon>Marinilabiliales</taxon>
        <taxon>Prolixibacteraceae</taxon>
        <taxon>Prolixibacter</taxon>
    </lineage>
</organism>
<dbReference type="GO" id="GO:0005886">
    <property type="term" value="C:plasma membrane"/>
    <property type="evidence" value="ECO:0007669"/>
    <property type="project" value="TreeGrafter"/>
</dbReference>
<feature type="transmembrane region" description="Helical" evidence="6">
    <location>
        <begin position="797"/>
        <end position="818"/>
    </location>
</feature>
<dbReference type="GO" id="GO:0020037">
    <property type="term" value="F:heme binding"/>
    <property type="evidence" value="ECO:0007669"/>
    <property type="project" value="InterPro"/>
</dbReference>
<dbReference type="InterPro" id="IPR045062">
    <property type="entry name" value="Cyt_c_biogenesis_CcsA/CcmC"/>
</dbReference>
<evidence type="ECO:0000259" key="7">
    <source>
        <dbReference type="Pfam" id="PF01578"/>
    </source>
</evidence>
<evidence type="ECO:0000313" key="10">
    <source>
        <dbReference type="EMBL" id="PSK83372.1"/>
    </source>
</evidence>
<feature type="transmembrane region" description="Helical" evidence="6">
    <location>
        <begin position="898"/>
        <end position="916"/>
    </location>
</feature>
<feature type="transmembrane region" description="Helical" evidence="6">
    <location>
        <begin position="616"/>
        <end position="639"/>
    </location>
</feature>
<reference evidence="10 11" key="1">
    <citation type="submission" date="2018-03" db="EMBL/GenBank/DDBJ databases">
        <title>Genomic Encyclopedia of Archaeal and Bacterial Type Strains, Phase II (KMG-II): from individual species to whole genera.</title>
        <authorList>
            <person name="Goeker M."/>
        </authorList>
    </citation>
    <scope>NUCLEOTIDE SEQUENCE [LARGE SCALE GENOMIC DNA]</scope>
    <source>
        <strain evidence="10 11">DSM 27267</strain>
    </source>
</reference>
<dbReference type="GO" id="GO:0017004">
    <property type="term" value="P:cytochrome complex assembly"/>
    <property type="evidence" value="ECO:0007669"/>
    <property type="project" value="UniProtKB-KW"/>
</dbReference>
<reference evidence="9 12" key="2">
    <citation type="submission" date="2019-10" db="EMBL/GenBank/DDBJ databases">
        <title>Prolixibacter strains distinguished by the presence of nitrate reductase genes were adept at nitrate-dependent anaerobic corrosion of metallic iron and carbon steel.</title>
        <authorList>
            <person name="Iino T."/>
            <person name="Shono N."/>
            <person name="Ito K."/>
            <person name="Nakamura R."/>
            <person name="Sueoka K."/>
            <person name="Harayama S."/>
            <person name="Ohkuma M."/>
        </authorList>
    </citation>
    <scope>NUCLEOTIDE SEQUENCE [LARGE SCALE GENOMIC DNA]</scope>
    <source>
        <strain evidence="9 12">MIC1-1</strain>
    </source>
</reference>
<feature type="transmembrane region" description="Helical" evidence="6">
    <location>
        <begin position="711"/>
        <end position="731"/>
    </location>
</feature>
<dbReference type="AlphaFoldDB" id="A0A2P8CEK6"/>
<comment type="subcellular location">
    <subcellularLocation>
        <location evidence="1">Membrane</location>
        <topology evidence="1">Multi-pass membrane protein</topology>
    </subcellularLocation>
</comment>
<feature type="transmembrane region" description="Helical" evidence="6">
    <location>
        <begin position="651"/>
        <end position="676"/>
    </location>
</feature>
<dbReference type="PANTHER" id="PTHR30071:SF1">
    <property type="entry name" value="CYTOCHROME B_B6 PROTEIN-RELATED"/>
    <property type="match status" value="1"/>
</dbReference>
<feature type="transmembrane region" description="Helical" evidence="6">
    <location>
        <begin position="858"/>
        <end position="878"/>
    </location>
</feature>
<feature type="transmembrane region" description="Helical" evidence="6">
    <location>
        <begin position="362"/>
        <end position="381"/>
    </location>
</feature>
<feature type="transmembrane region" description="Helical" evidence="6">
    <location>
        <begin position="833"/>
        <end position="851"/>
    </location>
</feature>
<evidence type="ECO:0000313" key="11">
    <source>
        <dbReference type="Proteomes" id="UP000240621"/>
    </source>
</evidence>
<name>A0A2P8CEK6_9BACT</name>
<feature type="transmembrane region" description="Helical" evidence="6">
    <location>
        <begin position="688"/>
        <end position="704"/>
    </location>
</feature>
<sequence length="928" mass="103815">MMHIREGASSNQLQLNETYLTLQADYMGVKKSVSKAISLTPRGNNQYTESLEIGGIKVRIETELYIPNAAEKLVPTTNGIPGISLFIMDNRKGGHESELLQGEETTVENQTYSFHSGRPGNITFSTQNNQPAFTSTDTVLMTGMMTRDTTVLLPGILHLAKEKTIYRMGGQVFVIKSFLPSAQKSMTSVAENNSGMQGLVVSLSTDNQTKRLNLLNRDGEAVPVQTQLGDLNLTASFGAKSVELPFSIKLNDFILERYPGSQSPSSYASEVTVLNSDGSSFPYRIFMNHILKYKGYRFFQASYDRDERGTILSVSHDYWGTFFTYLGYLLMGIGMVLSLMNRNSRVRTLIRQGAEIRKLKRSSLGLITVFVLLTSALPTSLNAQTLSGSKAQHIKELNLLLVQNRNGRVEPFSTISSALMRKIHKSESYRDMSSTEVILGMLSNPAQWQQERFIKVYNKELASQLGSSGEYISFQQLFENGRYKLRELANNAYHKEPGQRNQFDKEVINLDERVNICYQLFNHSFLKLFPLPGNHGDSWVTEQTLKQIGSNEHTTEPLTIYTNYLQAVQQAQTNGNWRQPDQLLLALKQYQLTNGGSIIPSQSKIRMENFYNRANLFGKLAIVYALLGSLLLIIQLVIFFRPQMKTSRINLTGMVLSMLIFIFAVYTFGLILRWYISGHAPWSNGYETMIFVGWATALAGLFLARQSGITLAVTNLLAGIMLLVAGMSWLNPEITPLVPVLKSYWLIVHVAVITSSYGFLSIGALLGFLNLFLIIIRNQKNNQRLSLHIREITVVNEITLIVGVILLTAGSFLGGIWANESWGRYWGWDPKETWSLVTVLVYAVVLHLRKIPGMKNNAIFNGLSVLSFGSVLMTFVGVNYYLSGLHSYAQGEAPPVPNAVYITVVVILGMMVAAYVKEKNSPLTRLSE</sequence>
<keyword evidence="3" id="KW-0201">Cytochrome c-type biogenesis</keyword>
<keyword evidence="12" id="KW-1185">Reference proteome</keyword>
<gene>
    <name evidence="10" type="ORF">CLV93_104302</name>
    <name evidence="9" type="ORF">JCM18694_19930</name>
</gene>
<evidence type="ECO:0000256" key="4">
    <source>
        <dbReference type="ARBA" id="ARBA00022989"/>
    </source>
</evidence>
<accession>A0A2P8CEK6</accession>
<protein>
    <submittedName>
        <fullName evidence="9">Cytochrome c biogenesis protein</fullName>
    </submittedName>
    <submittedName>
        <fullName evidence="10">Cytochrome c-type biogenesis protein CcsB</fullName>
    </submittedName>
</protein>
<dbReference type="EMBL" id="PYGC01000004">
    <property type="protein sequence ID" value="PSK83372.1"/>
    <property type="molecule type" value="Genomic_DNA"/>
</dbReference>
<feature type="transmembrane region" description="Helical" evidence="6">
    <location>
        <begin position="743"/>
        <end position="776"/>
    </location>
</feature>
<evidence type="ECO:0000259" key="8">
    <source>
        <dbReference type="Pfam" id="PF05140"/>
    </source>
</evidence>
<dbReference type="InterPro" id="IPR007816">
    <property type="entry name" value="ResB-like_domain"/>
</dbReference>
<evidence type="ECO:0000313" key="12">
    <source>
        <dbReference type="Proteomes" id="UP000396862"/>
    </source>
</evidence>
<keyword evidence="5 6" id="KW-0472">Membrane</keyword>
<feature type="transmembrane region" description="Helical" evidence="6">
    <location>
        <begin position="318"/>
        <end position="341"/>
    </location>
</feature>
<comment type="caution">
    <text evidence="10">The sequence shown here is derived from an EMBL/GenBank/DDBJ whole genome shotgun (WGS) entry which is preliminary data.</text>
</comment>